<dbReference type="AlphaFoldDB" id="A0A2G5DP56"/>
<sequence>MSMEETCIVKKILSMQIKQNREEMVVPFAEMCYIDVQKFEVTCMIPVELREGFLHFALSTLQILELMEKAFVELLRDEQSDYTCPHAKMSMSFRKDEWMWLLASQF</sequence>
<dbReference type="EMBL" id="KZ305034">
    <property type="protein sequence ID" value="PIA45269.1"/>
    <property type="molecule type" value="Genomic_DNA"/>
</dbReference>
<organism evidence="1 2">
    <name type="scientific">Aquilegia coerulea</name>
    <name type="common">Rocky mountain columbine</name>
    <dbReference type="NCBI Taxonomy" id="218851"/>
    <lineage>
        <taxon>Eukaryota</taxon>
        <taxon>Viridiplantae</taxon>
        <taxon>Streptophyta</taxon>
        <taxon>Embryophyta</taxon>
        <taxon>Tracheophyta</taxon>
        <taxon>Spermatophyta</taxon>
        <taxon>Magnoliopsida</taxon>
        <taxon>Ranunculales</taxon>
        <taxon>Ranunculaceae</taxon>
        <taxon>Thalictroideae</taxon>
        <taxon>Aquilegia</taxon>
    </lineage>
</organism>
<accession>A0A2G5DP56</accession>
<protein>
    <submittedName>
        <fullName evidence="1">Uncharacterized protein</fullName>
    </submittedName>
</protein>
<gene>
    <name evidence="1" type="ORF">AQUCO_01700660v1</name>
</gene>
<reference evidence="1 2" key="1">
    <citation type="submission" date="2017-09" db="EMBL/GenBank/DDBJ databases">
        <title>WGS assembly of Aquilegia coerulea Goldsmith.</title>
        <authorList>
            <person name="Hodges S."/>
            <person name="Kramer E."/>
            <person name="Nordborg M."/>
            <person name="Tomkins J."/>
            <person name="Borevitz J."/>
            <person name="Derieg N."/>
            <person name="Yan J."/>
            <person name="Mihaltcheva S."/>
            <person name="Hayes R.D."/>
            <person name="Rokhsar D."/>
        </authorList>
    </citation>
    <scope>NUCLEOTIDE SEQUENCE [LARGE SCALE GENOMIC DNA]</scope>
    <source>
        <strain evidence="2">cv. Goldsmith</strain>
    </source>
</reference>
<dbReference type="Proteomes" id="UP000230069">
    <property type="component" value="Unassembled WGS sequence"/>
</dbReference>
<dbReference type="EMBL" id="KZ305034">
    <property type="protein sequence ID" value="PIA45271.1"/>
    <property type="molecule type" value="Genomic_DNA"/>
</dbReference>
<proteinExistence type="predicted"/>
<evidence type="ECO:0000313" key="1">
    <source>
        <dbReference type="EMBL" id="PIA45269.1"/>
    </source>
</evidence>
<keyword evidence="2" id="KW-1185">Reference proteome</keyword>
<evidence type="ECO:0000313" key="2">
    <source>
        <dbReference type="Proteomes" id="UP000230069"/>
    </source>
</evidence>
<name>A0A2G5DP56_AQUCA</name>
<dbReference type="EMBL" id="KZ305034">
    <property type="protein sequence ID" value="PIA45270.1"/>
    <property type="molecule type" value="Genomic_DNA"/>
</dbReference>